<evidence type="ECO:0000313" key="2">
    <source>
        <dbReference type="Proteomes" id="UP000270224"/>
    </source>
</evidence>
<dbReference type="AlphaFoldDB" id="A0A3N0WXM9"/>
<comment type="caution">
    <text evidence="1">The sequence shown here is derived from an EMBL/GenBank/DDBJ whole genome shotgun (WGS) entry which is preliminary data.</text>
</comment>
<sequence>MAAFLFVLVKPLEDLHYVFLQNRKEMIYRLAHNSQVCYLRAALNDRFDTQLRRIQIVEGNGFRRQYIYTDGEQKPKFLGTMYLFDDSDYEDTGVDFIVQVPTDLVFGIYEMQSLIEIYRLASKRYKVVKI</sequence>
<dbReference type="EMBL" id="RJUG01000002">
    <property type="protein sequence ID" value="ROI09802.1"/>
    <property type="molecule type" value="Genomic_DNA"/>
</dbReference>
<organism evidence="1 2">
    <name type="scientific">Kaistella daneshvariae</name>
    <dbReference type="NCBI Taxonomy" id="2487074"/>
    <lineage>
        <taxon>Bacteria</taxon>
        <taxon>Pseudomonadati</taxon>
        <taxon>Bacteroidota</taxon>
        <taxon>Flavobacteriia</taxon>
        <taxon>Flavobacteriales</taxon>
        <taxon>Weeksellaceae</taxon>
        <taxon>Chryseobacterium group</taxon>
        <taxon>Kaistella</taxon>
    </lineage>
</organism>
<gene>
    <name evidence="1" type="ORF">EGI11_03325</name>
</gene>
<dbReference type="OrthoDB" id="1072575at2"/>
<accession>A0A3N0WXM9</accession>
<reference evidence="2" key="1">
    <citation type="submission" date="2018-11" db="EMBL/GenBank/DDBJ databases">
        <title>Proposal to divide the Flavobacteriaceae and reorganize its genera based on Amino Acid Identity values calculated from whole genome sequences.</title>
        <authorList>
            <person name="Nicholson A.C."/>
            <person name="Gulvik C.A."/>
            <person name="Whitney A.M."/>
            <person name="Humrighouse B.W."/>
            <person name="Bell M."/>
            <person name="Holmes B."/>
            <person name="Steigerwalt A."/>
            <person name="Villarma A."/>
            <person name="Sheth M."/>
            <person name="Batra D."/>
            <person name="Pryor J."/>
            <person name="Bernardet J.-F."/>
            <person name="Hugo C."/>
            <person name="Kampfer P."/>
            <person name="Newman J."/>
            <person name="Mcquiston J.R."/>
        </authorList>
    </citation>
    <scope>NUCLEOTIDE SEQUENCE [LARGE SCALE GENOMIC DNA]</scope>
    <source>
        <strain evidence="2">H3056</strain>
    </source>
</reference>
<reference evidence="2" key="2">
    <citation type="submission" date="2018-11" db="EMBL/GenBank/DDBJ databases">
        <title>Proposal to divide the Flavobacteriaceae and reorganize its genera based on Amino Acid Identity values calculated from whole genome sequences.</title>
        <authorList>
            <person name="Nicholson A.C."/>
            <person name="Gulvik C.A."/>
            <person name="Whitney A.M."/>
            <person name="Humrighouse B.W."/>
            <person name="Bell M."/>
            <person name="Holmens B."/>
            <person name="Steigerwalt A."/>
            <person name="Villarma A."/>
            <person name="Sheth M."/>
            <person name="Batra D."/>
            <person name="Pryor J."/>
            <person name="Bernardet J.-F."/>
            <person name="Hugo C."/>
            <person name="Kampfer P."/>
            <person name="Newman J."/>
            <person name="Mcquiston J.R."/>
        </authorList>
    </citation>
    <scope>NUCLEOTIDE SEQUENCE [LARGE SCALE GENOMIC DNA]</scope>
    <source>
        <strain evidence="2">H3056</strain>
    </source>
</reference>
<dbReference type="Proteomes" id="UP000270224">
    <property type="component" value="Unassembled WGS sequence"/>
</dbReference>
<evidence type="ECO:0000313" key="1">
    <source>
        <dbReference type="EMBL" id="ROI09802.1"/>
    </source>
</evidence>
<proteinExistence type="predicted"/>
<protein>
    <submittedName>
        <fullName evidence="1">Uncharacterized protein</fullName>
    </submittedName>
</protein>
<name>A0A3N0WXM9_9FLAO</name>